<accession>A0ACC3DYA8</accession>
<evidence type="ECO:0000313" key="2">
    <source>
        <dbReference type="Proteomes" id="UP001186974"/>
    </source>
</evidence>
<evidence type="ECO:0000313" key="1">
    <source>
        <dbReference type="EMBL" id="KAK3081816.1"/>
    </source>
</evidence>
<comment type="caution">
    <text evidence="1">The sequence shown here is derived from an EMBL/GenBank/DDBJ whole genome shotgun (WGS) entry which is preliminary data.</text>
</comment>
<dbReference type="Proteomes" id="UP001186974">
    <property type="component" value="Unassembled WGS sequence"/>
</dbReference>
<reference evidence="1" key="1">
    <citation type="submission" date="2024-09" db="EMBL/GenBank/DDBJ databases">
        <title>Black Yeasts Isolated from many extreme environments.</title>
        <authorList>
            <person name="Coleine C."/>
            <person name="Stajich J.E."/>
            <person name="Selbmann L."/>
        </authorList>
    </citation>
    <scope>NUCLEOTIDE SEQUENCE</scope>
    <source>
        <strain evidence="1">CCFEE 5737</strain>
    </source>
</reference>
<keyword evidence="2" id="KW-1185">Reference proteome</keyword>
<proteinExistence type="predicted"/>
<protein>
    <submittedName>
        <fullName evidence="1">Uncharacterized protein</fullName>
    </submittedName>
</protein>
<gene>
    <name evidence="1" type="ORF">LTS18_002005</name>
</gene>
<organism evidence="1 2">
    <name type="scientific">Coniosporium uncinatum</name>
    <dbReference type="NCBI Taxonomy" id="93489"/>
    <lineage>
        <taxon>Eukaryota</taxon>
        <taxon>Fungi</taxon>
        <taxon>Dikarya</taxon>
        <taxon>Ascomycota</taxon>
        <taxon>Pezizomycotina</taxon>
        <taxon>Dothideomycetes</taxon>
        <taxon>Dothideomycetes incertae sedis</taxon>
        <taxon>Coniosporium</taxon>
    </lineage>
</organism>
<dbReference type="EMBL" id="JAWDJW010000060">
    <property type="protein sequence ID" value="KAK3081816.1"/>
    <property type="molecule type" value="Genomic_DNA"/>
</dbReference>
<name>A0ACC3DYA8_9PEZI</name>
<sequence>MLWWRRVDETCCVGGHDYLAAGLWPFCEVVGCCFDYLDSACEIYIQDVDIGREQLPIGVQMVVKEVLFIGDAAAAEDSVDGAEGRVGGSEEGEDFRPMGDVNSAKEEASDGGLGGCLVM</sequence>